<organism evidence="1 2">
    <name type="scientific">Fictibacillus nanhaiensis</name>
    <dbReference type="NCBI Taxonomy" id="742169"/>
    <lineage>
        <taxon>Bacteria</taxon>
        <taxon>Bacillati</taxon>
        <taxon>Bacillota</taxon>
        <taxon>Bacilli</taxon>
        <taxon>Bacillales</taxon>
        <taxon>Fictibacillaceae</taxon>
        <taxon>Fictibacillus</taxon>
    </lineage>
</organism>
<evidence type="ECO:0000313" key="1">
    <source>
        <dbReference type="EMBL" id="MBN3554034.1"/>
    </source>
</evidence>
<dbReference type="EMBL" id="JAFHKR010000038">
    <property type="protein sequence ID" value="MBN3554034.1"/>
    <property type="molecule type" value="Genomic_DNA"/>
</dbReference>
<dbReference type="Proteomes" id="UP001296923">
    <property type="component" value="Unassembled WGS sequence"/>
</dbReference>
<evidence type="ECO:0000313" key="2">
    <source>
        <dbReference type="Proteomes" id="UP001296923"/>
    </source>
</evidence>
<dbReference type="InterPro" id="IPR009097">
    <property type="entry name" value="Cyclic_Pdiesterase"/>
</dbReference>
<accession>A0ABS2ZMC8</accession>
<gene>
    <name evidence="1" type="ORF">JYA63_07155</name>
</gene>
<dbReference type="RefSeq" id="WP_205725094.1">
    <property type="nucleotide sequence ID" value="NZ_JAFHKR010000038.1"/>
</dbReference>
<dbReference type="GO" id="GO:0016874">
    <property type="term" value="F:ligase activity"/>
    <property type="evidence" value="ECO:0007669"/>
    <property type="project" value="UniProtKB-KW"/>
</dbReference>
<keyword evidence="2" id="KW-1185">Reference proteome</keyword>
<comment type="caution">
    <text evidence="1">The sequence shown here is derived from an EMBL/GenBank/DDBJ whole genome shotgun (WGS) entry which is preliminary data.</text>
</comment>
<dbReference type="Pfam" id="PF13563">
    <property type="entry name" value="2_5_RNA_ligase2"/>
    <property type="match status" value="1"/>
</dbReference>
<name>A0ABS2ZMC8_9BACL</name>
<protein>
    <submittedName>
        <fullName evidence="1">2'-5' RNA ligase family protein</fullName>
    </submittedName>
</protein>
<dbReference type="Gene3D" id="3.90.1140.10">
    <property type="entry name" value="Cyclic phosphodiesterase"/>
    <property type="match status" value="1"/>
</dbReference>
<sequence length="173" mass="20260">MKTEYFIGIVPPKEYLKRIEQFQGKWFDRLGVEPHITIKAQGGLTSDKNWIENVQNVCKDFSSFQLTLSEPQYLGESILYLSVQSNEIHHLHQTLVESIAPSDDLIKQYFELDNFVPHLTLGHLTSQSELKHMETCAKTELTPYPTFDVTFIRIYQSNYEKQIYEKYQDIHLA</sequence>
<keyword evidence="1" id="KW-0436">Ligase</keyword>
<reference evidence="1 2" key="1">
    <citation type="submission" date="2021-01" db="EMBL/GenBank/DDBJ databases">
        <title>Genome Sequencing of Type Strains.</title>
        <authorList>
            <person name="Lemaire J.F."/>
            <person name="Inderbitzin P."/>
            <person name="Collins S.B."/>
            <person name="Wespe N."/>
            <person name="Knight-Connoni V."/>
        </authorList>
    </citation>
    <scope>NUCLEOTIDE SEQUENCE [LARGE SCALE GENOMIC DNA]</scope>
    <source>
        <strain evidence="1 2">DSM 23009</strain>
    </source>
</reference>
<proteinExistence type="predicted"/>
<dbReference type="SUPFAM" id="SSF55144">
    <property type="entry name" value="LigT-like"/>
    <property type="match status" value="1"/>
</dbReference>